<protein>
    <recommendedName>
        <fullName evidence="4">Chemotaxis protein</fullName>
    </recommendedName>
</protein>
<evidence type="ECO:0000256" key="1">
    <source>
        <dbReference type="SAM" id="Phobius"/>
    </source>
</evidence>
<dbReference type="RefSeq" id="WP_175081470.1">
    <property type="nucleotide sequence ID" value="NZ_JAKUMG010000002.1"/>
</dbReference>
<keyword evidence="1" id="KW-1133">Transmembrane helix</keyword>
<keyword evidence="3" id="KW-1185">Reference proteome</keyword>
<keyword evidence="1" id="KW-0812">Transmembrane</keyword>
<evidence type="ECO:0000313" key="3">
    <source>
        <dbReference type="Proteomes" id="UP001156974"/>
    </source>
</evidence>
<reference evidence="2 3" key="1">
    <citation type="submission" date="2022-02" db="EMBL/GenBank/DDBJ databases">
        <title>Genome analysis of Beneficial Microorganisms for Coral consortium from Pocillopora damicornis.</title>
        <authorList>
            <person name="Rosado P.M."/>
            <person name="Cardoso P.M."/>
            <person name="Rosado J.G."/>
            <person name="Schultz J."/>
            <person name="Rocha U."/>
            <person name="Costa T.K."/>
            <person name="Peixoto R.S."/>
        </authorList>
    </citation>
    <scope>NUCLEOTIDE SEQUENCE [LARGE SCALE GENOMIC DNA]</scope>
    <source>
        <strain evidence="2 3">BMC5</strain>
    </source>
</reference>
<gene>
    <name evidence="2" type="ORF">MKZ47_05740</name>
</gene>
<evidence type="ECO:0000313" key="2">
    <source>
        <dbReference type="EMBL" id="MDI4668601.1"/>
    </source>
</evidence>
<accession>A0ABT6TYX1</accession>
<sequence length="220" mass="25361">MQAIYELVQESPEFYTWAFSILTTLSLVFAYFNKKTHDRELKELEQNLRFDADRRLRIFDLKATEYSRYVTHLDEFGKRNHTELLERMQPIVDQYMSSYLKAAEAGNKDGEIAAITLFGSQISSVTQDGMKEVMQLRHESNRIKLIATQEMLSTLNALESLTDQAMKHSNEFMNNFVKVVSGNRQDLVASYQKGALALGVEIKSNTDKLMEQMRREIGAI</sequence>
<dbReference type="Proteomes" id="UP001156974">
    <property type="component" value="Unassembled WGS sequence"/>
</dbReference>
<feature type="transmembrane region" description="Helical" evidence="1">
    <location>
        <begin position="14"/>
        <end position="32"/>
    </location>
</feature>
<comment type="caution">
    <text evidence="2">The sequence shown here is derived from an EMBL/GenBank/DDBJ whole genome shotgun (WGS) entry which is preliminary data.</text>
</comment>
<organism evidence="2 3">
    <name type="scientific">Pseudoalteromonas shioyasakiensis</name>
    <dbReference type="NCBI Taxonomy" id="1190813"/>
    <lineage>
        <taxon>Bacteria</taxon>
        <taxon>Pseudomonadati</taxon>
        <taxon>Pseudomonadota</taxon>
        <taxon>Gammaproteobacteria</taxon>
        <taxon>Alteromonadales</taxon>
        <taxon>Pseudoalteromonadaceae</taxon>
        <taxon>Pseudoalteromonas</taxon>
    </lineage>
</organism>
<evidence type="ECO:0008006" key="4">
    <source>
        <dbReference type="Google" id="ProtNLM"/>
    </source>
</evidence>
<keyword evidence="1" id="KW-0472">Membrane</keyword>
<name>A0ABT6TYX1_9GAMM</name>
<proteinExistence type="predicted"/>
<dbReference type="EMBL" id="JAKUMG010000002">
    <property type="protein sequence ID" value="MDI4668601.1"/>
    <property type="molecule type" value="Genomic_DNA"/>
</dbReference>